<dbReference type="Proteomes" id="UP000807342">
    <property type="component" value="Unassembled WGS sequence"/>
</dbReference>
<sequence>MISPRHDNNSSSFPAKDSFASPPTTRYCCFVIPSRLALFGFSVIIFLFGAGFGAVGWVIANKLDKQLLEIERLALFFHILIYFLLVIFATIGIYGVVQKAARYTSLFASMILGQFVFNVASGALCLYLLFRNGPNGDPTLGGYRQCMDVVVAHPNDFFLRNLCEQTPLMKGLSVGLYVFMWLTEIIAAMVSNQYSSQLHEEAAQMEMLNPRPRESFYC</sequence>
<feature type="region of interest" description="Disordered" evidence="1">
    <location>
        <begin position="1"/>
        <end position="22"/>
    </location>
</feature>
<dbReference type="EMBL" id="MU151118">
    <property type="protein sequence ID" value="KAF9449866.1"/>
    <property type="molecule type" value="Genomic_DNA"/>
</dbReference>
<evidence type="ECO:0000256" key="2">
    <source>
        <dbReference type="SAM" id="Phobius"/>
    </source>
</evidence>
<reference evidence="3" key="1">
    <citation type="submission" date="2020-11" db="EMBL/GenBank/DDBJ databases">
        <authorList>
            <consortium name="DOE Joint Genome Institute"/>
            <person name="Ahrendt S."/>
            <person name="Riley R."/>
            <person name="Andreopoulos W."/>
            <person name="Labutti K."/>
            <person name="Pangilinan J."/>
            <person name="Ruiz-Duenas F.J."/>
            <person name="Barrasa J.M."/>
            <person name="Sanchez-Garcia M."/>
            <person name="Camarero S."/>
            <person name="Miyauchi S."/>
            <person name="Serrano A."/>
            <person name="Linde D."/>
            <person name="Babiker R."/>
            <person name="Drula E."/>
            <person name="Ayuso-Fernandez I."/>
            <person name="Pacheco R."/>
            <person name="Padilla G."/>
            <person name="Ferreira P."/>
            <person name="Barriuso J."/>
            <person name="Kellner H."/>
            <person name="Castanera R."/>
            <person name="Alfaro M."/>
            <person name="Ramirez L."/>
            <person name="Pisabarro A.G."/>
            <person name="Kuo A."/>
            <person name="Tritt A."/>
            <person name="Lipzen A."/>
            <person name="He G."/>
            <person name="Yan M."/>
            <person name="Ng V."/>
            <person name="Cullen D."/>
            <person name="Martin F."/>
            <person name="Rosso M.-N."/>
            <person name="Henrissat B."/>
            <person name="Hibbett D."/>
            <person name="Martinez A.T."/>
            <person name="Grigoriev I.V."/>
        </authorList>
    </citation>
    <scope>NUCLEOTIDE SEQUENCE</scope>
    <source>
        <strain evidence="3">MF-IS2</strain>
    </source>
</reference>
<name>A0A9P5XIK8_9AGAR</name>
<protein>
    <submittedName>
        <fullName evidence="3">Uncharacterized protein</fullName>
    </submittedName>
</protein>
<dbReference type="AlphaFoldDB" id="A0A9P5XIK8"/>
<accession>A0A9P5XIK8</accession>
<evidence type="ECO:0000256" key="1">
    <source>
        <dbReference type="SAM" id="MobiDB-lite"/>
    </source>
</evidence>
<feature type="transmembrane region" description="Helical" evidence="2">
    <location>
        <begin position="168"/>
        <end position="190"/>
    </location>
</feature>
<feature type="transmembrane region" description="Helical" evidence="2">
    <location>
        <begin position="106"/>
        <end position="130"/>
    </location>
</feature>
<evidence type="ECO:0000313" key="4">
    <source>
        <dbReference type="Proteomes" id="UP000807342"/>
    </source>
</evidence>
<keyword evidence="2" id="KW-0472">Membrane</keyword>
<keyword evidence="4" id="KW-1185">Reference proteome</keyword>
<dbReference type="OrthoDB" id="3239304at2759"/>
<feature type="transmembrane region" description="Helical" evidence="2">
    <location>
        <begin position="36"/>
        <end position="60"/>
    </location>
</feature>
<comment type="caution">
    <text evidence="3">The sequence shown here is derived from an EMBL/GenBank/DDBJ whole genome shotgun (WGS) entry which is preliminary data.</text>
</comment>
<keyword evidence="2" id="KW-1133">Transmembrane helix</keyword>
<proteinExistence type="predicted"/>
<keyword evidence="2" id="KW-0812">Transmembrane</keyword>
<feature type="transmembrane region" description="Helical" evidence="2">
    <location>
        <begin position="72"/>
        <end position="94"/>
    </location>
</feature>
<evidence type="ECO:0000313" key="3">
    <source>
        <dbReference type="EMBL" id="KAF9449866.1"/>
    </source>
</evidence>
<gene>
    <name evidence="3" type="ORF">P691DRAFT_666579</name>
</gene>
<organism evidence="3 4">
    <name type="scientific">Macrolepiota fuliginosa MF-IS2</name>
    <dbReference type="NCBI Taxonomy" id="1400762"/>
    <lineage>
        <taxon>Eukaryota</taxon>
        <taxon>Fungi</taxon>
        <taxon>Dikarya</taxon>
        <taxon>Basidiomycota</taxon>
        <taxon>Agaricomycotina</taxon>
        <taxon>Agaricomycetes</taxon>
        <taxon>Agaricomycetidae</taxon>
        <taxon>Agaricales</taxon>
        <taxon>Agaricineae</taxon>
        <taxon>Agaricaceae</taxon>
        <taxon>Macrolepiota</taxon>
    </lineage>
</organism>